<dbReference type="InterPro" id="IPR011992">
    <property type="entry name" value="EF-hand-dom_pair"/>
</dbReference>
<gene>
    <name evidence="3" type="ORF">TSOC_008494</name>
</gene>
<dbReference type="GO" id="GO:0005509">
    <property type="term" value="F:calcium ion binding"/>
    <property type="evidence" value="ECO:0007669"/>
    <property type="project" value="InterPro"/>
</dbReference>
<dbReference type="OrthoDB" id="26525at2759"/>
<sequence>MAGLLCGRVCTAPVASSRGLEQPIPAPQPARSSRRSVLLGLGAGLAGLVSTAGSARAASTPLADLVMPLVLRMDANGDGRLNVDEIRGAMQRTSGDSAPREVVYRDVMAPVDFNRDGVVRKFLAALQWPALPHSDPSHVWPPGTSGLRAHLASGHIWPPGVKDATLGRAAATIQR</sequence>
<dbReference type="PROSITE" id="PS00018">
    <property type="entry name" value="EF_HAND_1"/>
    <property type="match status" value="1"/>
</dbReference>
<proteinExistence type="predicted"/>
<dbReference type="SUPFAM" id="SSF47473">
    <property type="entry name" value="EF-hand"/>
    <property type="match status" value="1"/>
</dbReference>
<protein>
    <recommendedName>
        <fullName evidence="2">EF-hand domain-containing protein</fullName>
    </recommendedName>
</protein>
<evidence type="ECO:0000259" key="2">
    <source>
        <dbReference type="PROSITE" id="PS50222"/>
    </source>
</evidence>
<dbReference type="InterPro" id="IPR018247">
    <property type="entry name" value="EF_Hand_1_Ca_BS"/>
</dbReference>
<evidence type="ECO:0000256" key="1">
    <source>
        <dbReference type="ARBA" id="ARBA00022837"/>
    </source>
</evidence>
<dbReference type="AlphaFoldDB" id="A0A2J7ZYA4"/>
<feature type="domain" description="EF-hand" evidence="2">
    <location>
        <begin position="73"/>
        <end position="96"/>
    </location>
</feature>
<keyword evidence="1" id="KW-0106">Calcium</keyword>
<dbReference type="EMBL" id="PGGS01000320">
    <property type="protein sequence ID" value="PNH05254.1"/>
    <property type="molecule type" value="Genomic_DNA"/>
</dbReference>
<accession>A0A2J7ZYA4</accession>
<reference evidence="3 4" key="1">
    <citation type="journal article" date="2017" name="Mol. Biol. Evol.">
        <title>The 4-celled Tetrabaena socialis nuclear genome reveals the essential components for genetic control of cell number at the origin of multicellularity in the volvocine lineage.</title>
        <authorList>
            <person name="Featherston J."/>
            <person name="Arakaki Y."/>
            <person name="Hanschen E.R."/>
            <person name="Ferris P.J."/>
            <person name="Michod R.E."/>
            <person name="Olson B.J.S.C."/>
            <person name="Nozaki H."/>
            <person name="Durand P.M."/>
        </authorList>
    </citation>
    <scope>NUCLEOTIDE SEQUENCE [LARGE SCALE GENOMIC DNA]</scope>
    <source>
        <strain evidence="3 4">NIES-571</strain>
    </source>
</reference>
<dbReference type="InterPro" id="IPR002048">
    <property type="entry name" value="EF_hand_dom"/>
</dbReference>
<name>A0A2J7ZYA4_9CHLO</name>
<comment type="caution">
    <text evidence="3">The sequence shown here is derived from an EMBL/GenBank/DDBJ whole genome shotgun (WGS) entry which is preliminary data.</text>
</comment>
<evidence type="ECO:0000313" key="3">
    <source>
        <dbReference type="EMBL" id="PNH05254.1"/>
    </source>
</evidence>
<evidence type="ECO:0000313" key="4">
    <source>
        <dbReference type="Proteomes" id="UP000236333"/>
    </source>
</evidence>
<dbReference type="Proteomes" id="UP000236333">
    <property type="component" value="Unassembled WGS sequence"/>
</dbReference>
<dbReference type="PROSITE" id="PS50222">
    <property type="entry name" value="EF_HAND_2"/>
    <property type="match status" value="1"/>
</dbReference>
<organism evidence="3 4">
    <name type="scientific">Tetrabaena socialis</name>
    <dbReference type="NCBI Taxonomy" id="47790"/>
    <lineage>
        <taxon>Eukaryota</taxon>
        <taxon>Viridiplantae</taxon>
        <taxon>Chlorophyta</taxon>
        <taxon>core chlorophytes</taxon>
        <taxon>Chlorophyceae</taxon>
        <taxon>CS clade</taxon>
        <taxon>Chlamydomonadales</taxon>
        <taxon>Tetrabaenaceae</taxon>
        <taxon>Tetrabaena</taxon>
    </lineage>
</organism>
<keyword evidence="4" id="KW-1185">Reference proteome</keyword>
<dbReference type="Gene3D" id="1.10.238.10">
    <property type="entry name" value="EF-hand"/>
    <property type="match status" value="1"/>
</dbReference>